<dbReference type="InterPro" id="IPR008571">
    <property type="entry name" value="HerA-like"/>
</dbReference>
<evidence type="ECO:0000313" key="3">
    <source>
        <dbReference type="Proteomes" id="UP000540989"/>
    </source>
</evidence>
<dbReference type="InterPro" id="IPR027417">
    <property type="entry name" value="P-loop_NTPase"/>
</dbReference>
<evidence type="ECO:0000313" key="2">
    <source>
        <dbReference type="EMBL" id="MBB5061034.1"/>
    </source>
</evidence>
<dbReference type="Pfam" id="PF01935">
    <property type="entry name" value="DUF87"/>
    <property type="match status" value="1"/>
</dbReference>
<dbReference type="EMBL" id="JACHIP010000025">
    <property type="protein sequence ID" value="MBB5061034.1"/>
    <property type="molecule type" value="Genomic_DNA"/>
</dbReference>
<protein>
    <recommendedName>
        <fullName evidence="1">Helicase HerA central domain-containing protein</fullName>
    </recommendedName>
</protein>
<feature type="domain" description="Helicase HerA central" evidence="1">
    <location>
        <begin position="132"/>
        <end position="414"/>
    </location>
</feature>
<evidence type="ECO:0000259" key="1">
    <source>
        <dbReference type="Pfam" id="PF01935"/>
    </source>
</evidence>
<dbReference type="PANTHER" id="PTHR42957">
    <property type="entry name" value="HELICASE MJ1565-RELATED"/>
    <property type="match status" value="1"/>
</dbReference>
<dbReference type="InterPro" id="IPR002789">
    <property type="entry name" value="HerA_central"/>
</dbReference>
<accession>A0A7W7ZK41</accession>
<gene>
    <name evidence="2" type="ORF">HDF16_005770</name>
</gene>
<dbReference type="PANTHER" id="PTHR42957:SF1">
    <property type="entry name" value="HELICASE MJ1565-RELATED"/>
    <property type="match status" value="1"/>
</dbReference>
<dbReference type="Proteomes" id="UP000540989">
    <property type="component" value="Unassembled WGS sequence"/>
</dbReference>
<dbReference type="Gene3D" id="3.40.50.300">
    <property type="entry name" value="P-loop containing nucleotide triphosphate hydrolases"/>
    <property type="match status" value="2"/>
</dbReference>
<sequence>MNAQDASAYRIVSVSPNQIEIEVLDPVSFKSKADIPLTIGSYLKISDDDGMAIIAIVKSFKLKDTSASVLDEPGSGMSFMLQAQPVGFLDDKGDFRRGGQQIAIPPTNVELAAEQTLKAIYQPEDAKKLFSFGVLAQDRNIAVTLDGDKFFGKHIAVVGATGSGKSCTVAKILQEGIAPSSDQTSRAALNNAHIIIFDIHGEYEPAFPAATNLSIDNLSLPYWLLNSEELEEMFIESGESNSYNQASMFKRAVTLNKQKYHPNISGVNYDSPIYFSLTEVVRYIKNQNFATKDAKTAELKIKSVEVLAGIHRDYWLFEEIEFEEKATGKVNDGPYYGEFHRFLSRLETKVADDRLGFLLTPRQIEGRDLKTEDLEDILRGVLGYRSDGKANVTVVDLSGIPFEVLSVVVSLISRLTFDFALHFKRIKGIGEELPILLVYEEAHRYVPNQGGARFSSVRRSIERIAKEGRKYGLSLMVVSQRPSEVSETIFSQCNNYVAMRLTNPADQAYVRKLLPDDLCGVTDALSTLEQRECILLGDACNLPTIVRVGELVNKPDSEDIQFHTEWKKDWFEATFAAVVKKMSKV</sequence>
<keyword evidence="3" id="KW-1185">Reference proteome</keyword>
<name>A0A7W7ZK41_9BACT</name>
<proteinExistence type="predicted"/>
<comment type="caution">
    <text evidence="2">The sequence shown here is derived from an EMBL/GenBank/DDBJ whole genome shotgun (WGS) entry which is preliminary data.</text>
</comment>
<dbReference type="AlphaFoldDB" id="A0A7W7ZK41"/>
<organism evidence="2 3">
    <name type="scientific">Granulicella aggregans</name>
    <dbReference type="NCBI Taxonomy" id="474949"/>
    <lineage>
        <taxon>Bacteria</taxon>
        <taxon>Pseudomonadati</taxon>
        <taxon>Acidobacteriota</taxon>
        <taxon>Terriglobia</taxon>
        <taxon>Terriglobales</taxon>
        <taxon>Acidobacteriaceae</taxon>
        <taxon>Granulicella</taxon>
    </lineage>
</organism>
<dbReference type="SUPFAM" id="SSF52540">
    <property type="entry name" value="P-loop containing nucleoside triphosphate hydrolases"/>
    <property type="match status" value="1"/>
</dbReference>
<reference evidence="2 3" key="1">
    <citation type="submission" date="2020-08" db="EMBL/GenBank/DDBJ databases">
        <title>Genomic Encyclopedia of Type Strains, Phase IV (KMG-V): Genome sequencing to study the core and pangenomes of soil and plant-associated prokaryotes.</title>
        <authorList>
            <person name="Whitman W."/>
        </authorList>
    </citation>
    <scope>NUCLEOTIDE SEQUENCE [LARGE SCALE GENOMIC DNA]</scope>
    <source>
        <strain evidence="2 3">M8UP14</strain>
    </source>
</reference>
<dbReference type="RefSeq" id="WP_184223696.1">
    <property type="nucleotide sequence ID" value="NZ_JACHIP010000025.1"/>
</dbReference>